<dbReference type="GO" id="GO:1902494">
    <property type="term" value="C:catalytic complex"/>
    <property type="evidence" value="ECO:0007669"/>
    <property type="project" value="UniProtKB-ARBA"/>
</dbReference>
<dbReference type="SMART" id="SM00326">
    <property type="entry name" value="SH3"/>
    <property type="match status" value="2"/>
</dbReference>
<dbReference type="FunFam" id="3.30.1520.10:FF:000041">
    <property type="entry name" value="Protein kinase activator Bem1"/>
    <property type="match status" value="1"/>
</dbReference>
<feature type="region of interest" description="Disordered" evidence="4">
    <location>
        <begin position="274"/>
        <end position="318"/>
    </location>
</feature>
<evidence type="ECO:0000256" key="4">
    <source>
        <dbReference type="SAM" id="MobiDB-lite"/>
    </source>
</evidence>
<feature type="compositionally biased region" description="Polar residues" evidence="4">
    <location>
        <begin position="453"/>
        <end position="478"/>
    </location>
</feature>
<comment type="caution">
    <text evidence="8">The sequence shown here is derived from an EMBL/GenBank/DDBJ whole genome shotgun (WGS) entry which is preliminary data.</text>
</comment>
<dbReference type="Pfam" id="PF00787">
    <property type="entry name" value="PX"/>
    <property type="match status" value="1"/>
</dbReference>
<evidence type="ECO:0000259" key="7">
    <source>
        <dbReference type="PROSITE" id="PS51745"/>
    </source>
</evidence>
<dbReference type="SUPFAM" id="SSF50044">
    <property type="entry name" value="SH3-domain"/>
    <property type="match status" value="2"/>
</dbReference>
<dbReference type="PROSITE" id="PS51745">
    <property type="entry name" value="PB1"/>
    <property type="match status" value="1"/>
</dbReference>
<reference evidence="8" key="1">
    <citation type="journal article" date="2017" name="Mycologia">
        <title>Fusarium algeriense, sp. nov., a novel toxigenic crown rot pathogen of durum wheat from Algeria is nested in the Fusarium burgessii species complex.</title>
        <authorList>
            <person name="Laraba I."/>
            <person name="Keddad A."/>
            <person name="Boureghda H."/>
            <person name="Abdallah N."/>
            <person name="Vaughan M.M."/>
            <person name="Proctor R.H."/>
            <person name="Busman M."/>
            <person name="O'Donnell K."/>
        </authorList>
    </citation>
    <scope>NUCLEOTIDE SEQUENCE</scope>
    <source>
        <strain evidence="8">NRRL 25174</strain>
    </source>
</reference>
<dbReference type="EMBL" id="PVQB02000525">
    <property type="protein sequence ID" value="KAF4335916.1"/>
    <property type="molecule type" value="Genomic_DNA"/>
</dbReference>
<dbReference type="InterPro" id="IPR036871">
    <property type="entry name" value="PX_dom_sf"/>
</dbReference>
<accession>A0A9P5ABW6</accession>
<keyword evidence="1 3" id="KW-0728">SH3 domain</keyword>
<feature type="compositionally biased region" description="Low complexity" evidence="4">
    <location>
        <begin position="274"/>
        <end position="289"/>
    </location>
</feature>
<dbReference type="PANTHER" id="PTHR15706">
    <property type="entry name" value="SH3 MULTIPLE DOMAIN"/>
    <property type="match status" value="1"/>
</dbReference>
<dbReference type="Pfam" id="PF00018">
    <property type="entry name" value="SH3_1"/>
    <property type="match status" value="2"/>
</dbReference>
<dbReference type="FunFam" id="3.10.20.90:FF:000250">
    <property type="entry name" value="Protein kinase activator Bem1"/>
    <property type="match status" value="1"/>
</dbReference>
<proteinExistence type="predicted"/>
<dbReference type="InterPro" id="IPR051228">
    <property type="entry name" value="NADPH_Oxidase/PX-Domain"/>
</dbReference>
<dbReference type="SUPFAM" id="SSF54277">
    <property type="entry name" value="CAD &amp; PB1 domains"/>
    <property type="match status" value="1"/>
</dbReference>
<feature type="domain" description="SH3" evidence="5">
    <location>
        <begin position="154"/>
        <end position="216"/>
    </location>
</feature>
<dbReference type="GO" id="GO:0051130">
    <property type="term" value="P:positive regulation of cellular component organization"/>
    <property type="evidence" value="ECO:0007669"/>
    <property type="project" value="UniProtKB-ARBA"/>
</dbReference>
<dbReference type="InterPro" id="IPR053793">
    <property type="entry name" value="PB1-like"/>
</dbReference>
<dbReference type="InterPro" id="IPR001683">
    <property type="entry name" value="PX_dom"/>
</dbReference>
<dbReference type="PANTHER" id="PTHR15706:SF2">
    <property type="entry name" value="SH3 AND PX DOMAIN-CONTAINING PROTEIN 2A"/>
    <property type="match status" value="1"/>
</dbReference>
<feature type="domain" description="SH3" evidence="5">
    <location>
        <begin position="30"/>
        <end position="93"/>
    </location>
</feature>
<dbReference type="FunFam" id="2.30.30.40:FF:000184">
    <property type="entry name" value="Protein kinase activator Bem1"/>
    <property type="match status" value="1"/>
</dbReference>
<gene>
    <name evidence="8" type="ORF">FBEOM_10185</name>
</gene>
<organism evidence="8 9">
    <name type="scientific">Fusarium beomiforme</name>
    <dbReference type="NCBI Taxonomy" id="44412"/>
    <lineage>
        <taxon>Eukaryota</taxon>
        <taxon>Fungi</taxon>
        <taxon>Dikarya</taxon>
        <taxon>Ascomycota</taxon>
        <taxon>Pezizomycotina</taxon>
        <taxon>Sordariomycetes</taxon>
        <taxon>Hypocreomycetidae</taxon>
        <taxon>Hypocreales</taxon>
        <taxon>Nectriaceae</taxon>
        <taxon>Fusarium</taxon>
        <taxon>Fusarium burgessii species complex</taxon>
    </lineage>
</organism>
<dbReference type="Gene3D" id="2.30.30.40">
    <property type="entry name" value="SH3 Domains"/>
    <property type="match status" value="2"/>
</dbReference>
<dbReference type="InterPro" id="IPR036028">
    <property type="entry name" value="SH3-like_dom_sf"/>
</dbReference>
<feature type="compositionally biased region" description="Acidic residues" evidence="4">
    <location>
        <begin position="437"/>
        <end position="448"/>
    </location>
</feature>
<keyword evidence="2" id="KW-0677">Repeat</keyword>
<keyword evidence="9" id="KW-1185">Reference proteome</keyword>
<dbReference type="InterPro" id="IPR035549">
    <property type="entry name" value="Bem1/Scd2_SH3_2"/>
</dbReference>
<reference evidence="8" key="2">
    <citation type="submission" date="2020-02" db="EMBL/GenBank/DDBJ databases">
        <title>Identification and distribution of gene clusters putatively required for synthesis of sphingolipid metabolism inhibitors in phylogenetically diverse species of the filamentous fungus Fusarium.</title>
        <authorList>
            <person name="Kim H.-S."/>
            <person name="Busman M."/>
            <person name="Brown D.W."/>
            <person name="Divon H."/>
            <person name="Uhlig S."/>
            <person name="Proctor R.H."/>
        </authorList>
    </citation>
    <scope>NUCLEOTIDE SEQUENCE</scope>
    <source>
        <strain evidence="8">NRRL 25174</strain>
    </source>
</reference>
<dbReference type="GO" id="GO:0035091">
    <property type="term" value="F:phosphatidylinositol binding"/>
    <property type="evidence" value="ECO:0007669"/>
    <property type="project" value="InterPro"/>
</dbReference>
<dbReference type="CDD" id="cd05992">
    <property type="entry name" value="PB1"/>
    <property type="match status" value="1"/>
</dbReference>
<name>A0A9P5ABW6_9HYPO</name>
<feature type="region of interest" description="Disordered" evidence="4">
    <location>
        <begin position="436"/>
        <end position="518"/>
    </location>
</feature>
<feature type="compositionally biased region" description="Polar residues" evidence="4">
    <location>
        <begin position="299"/>
        <end position="315"/>
    </location>
</feature>
<dbReference type="GO" id="GO:0060090">
    <property type="term" value="F:molecular adaptor activity"/>
    <property type="evidence" value="ECO:0007669"/>
    <property type="project" value="UniProtKB-ARBA"/>
</dbReference>
<dbReference type="CDD" id="cd11879">
    <property type="entry name" value="SH3_Bem1p_2"/>
    <property type="match status" value="1"/>
</dbReference>
<dbReference type="OrthoDB" id="548867at2759"/>
<dbReference type="CDD" id="cd11878">
    <property type="entry name" value="SH3_Bem1p_1"/>
    <property type="match status" value="1"/>
</dbReference>
<dbReference type="Gene3D" id="3.10.20.90">
    <property type="entry name" value="Phosphatidylinositol 3-kinase Catalytic Subunit, Chain A, domain 1"/>
    <property type="match status" value="1"/>
</dbReference>
<dbReference type="CDD" id="cd06890">
    <property type="entry name" value="PX_Bem1p"/>
    <property type="match status" value="1"/>
</dbReference>
<dbReference type="SUPFAM" id="SSF64268">
    <property type="entry name" value="PX domain"/>
    <property type="match status" value="1"/>
</dbReference>
<dbReference type="Gene3D" id="3.30.1520.10">
    <property type="entry name" value="Phox-like domain"/>
    <property type="match status" value="1"/>
</dbReference>
<dbReference type="PRINTS" id="PR00452">
    <property type="entry name" value="SH3DOMAIN"/>
</dbReference>
<dbReference type="PROSITE" id="PS50195">
    <property type="entry name" value="PX"/>
    <property type="match status" value="1"/>
</dbReference>
<evidence type="ECO:0000259" key="5">
    <source>
        <dbReference type="PROSITE" id="PS50002"/>
    </source>
</evidence>
<protein>
    <submittedName>
        <fullName evidence="8">Bud emergence 1</fullName>
    </submittedName>
</protein>
<dbReference type="Pfam" id="PF00564">
    <property type="entry name" value="PB1"/>
    <property type="match status" value="1"/>
</dbReference>
<sequence length="601" mass="66398">MRFVQALRRSIKGDKDKGSVAPKSAVAIVPPKKVIRALYDYEARSSQELSFSRGDFFHVIGRENDQDWYEACNPALPDARGLVPVTFFQALGRTERDSAQSDGGQLPAPTKNPDHDSGYSESPAMQPAPAVMSPTTAVPQQGHQRNSKSVGKSGAMVYGIVMYDFAAERADELEAKAGEAIIVIAQSNPEWFVAKPIGRLGGPGLIPVSFVEIRDMASDKAIANPGDAIKRAGVPKVEEWKKMAAEYKNSSITLGKFEGGGPQQPGQGIEQGMERMSLQQQQHSRQPSQNGVQAGYASQPRTSQQPPQNHVQKPASQLHAPLKARIPRYCFAEDKYWFVIEALLEDGRQWELSRYYEDFYDFQIALLTEFPAEAGNTGTQKRTLPYMPGPVNYVTDAITEGRLHNLDAYVKNMLNQPHYISRCNLVRQFFAPREGDYEIDPNDNDNEEEYRLSQASQLSSTESPAGGSQNNLNGSSYGLSAAPAHQMGHGSPDIQRQPSSLSQPSQTSLGNSMQPPAQPASAMKIKMYFNGDLIAIRVPTDISFQALYEKICDRLKVPAGQEVQLFYKDEPTGDKPSMLSDNDLDYALQRNEKLLLYVEVV</sequence>
<dbReference type="InterPro" id="IPR035550">
    <property type="entry name" value="Bem1/Scd2_PX"/>
</dbReference>
<dbReference type="GO" id="GO:0030427">
    <property type="term" value="C:site of polarized growth"/>
    <property type="evidence" value="ECO:0007669"/>
    <property type="project" value="UniProtKB-ARBA"/>
</dbReference>
<evidence type="ECO:0000256" key="1">
    <source>
        <dbReference type="ARBA" id="ARBA00022443"/>
    </source>
</evidence>
<dbReference type="InterPro" id="IPR001452">
    <property type="entry name" value="SH3_domain"/>
</dbReference>
<dbReference type="GO" id="GO:0005938">
    <property type="term" value="C:cell cortex"/>
    <property type="evidence" value="ECO:0007669"/>
    <property type="project" value="UniProtKB-ARBA"/>
</dbReference>
<evidence type="ECO:0000256" key="2">
    <source>
        <dbReference type="ARBA" id="ARBA00022737"/>
    </source>
</evidence>
<dbReference type="SMART" id="SM00666">
    <property type="entry name" value="PB1"/>
    <property type="match status" value="1"/>
</dbReference>
<evidence type="ECO:0000256" key="3">
    <source>
        <dbReference type="PROSITE-ProRule" id="PRU00192"/>
    </source>
</evidence>
<dbReference type="PROSITE" id="PS50002">
    <property type="entry name" value="SH3"/>
    <property type="match status" value="2"/>
</dbReference>
<dbReference type="AlphaFoldDB" id="A0A9P5ABW6"/>
<evidence type="ECO:0000259" key="6">
    <source>
        <dbReference type="PROSITE" id="PS50195"/>
    </source>
</evidence>
<dbReference type="InterPro" id="IPR035548">
    <property type="entry name" value="Bem1/Scd2_SH3_1"/>
</dbReference>
<feature type="domain" description="PB1" evidence="7">
    <location>
        <begin position="522"/>
        <end position="601"/>
    </location>
</feature>
<dbReference type="InterPro" id="IPR000270">
    <property type="entry name" value="PB1_dom"/>
</dbReference>
<evidence type="ECO:0000313" key="8">
    <source>
        <dbReference type="EMBL" id="KAF4335916.1"/>
    </source>
</evidence>
<feature type="domain" description="PX" evidence="6">
    <location>
        <begin position="316"/>
        <end position="437"/>
    </location>
</feature>
<dbReference type="Proteomes" id="UP000730481">
    <property type="component" value="Unassembled WGS sequence"/>
</dbReference>
<feature type="compositionally biased region" description="Polar residues" evidence="4">
    <location>
        <begin position="133"/>
        <end position="150"/>
    </location>
</feature>
<dbReference type="SMART" id="SM00312">
    <property type="entry name" value="PX"/>
    <property type="match status" value="1"/>
</dbReference>
<dbReference type="FunFam" id="2.30.30.40:FF:000093">
    <property type="entry name" value="Protein kinase activator Bem1"/>
    <property type="match status" value="1"/>
</dbReference>
<feature type="compositionally biased region" description="Low complexity" evidence="4">
    <location>
        <begin position="495"/>
        <end position="509"/>
    </location>
</feature>
<feature type="region of interest" description="Disordered" evidence="4">
    <location>
        <begin position="96"/>
        <end position="150"/>
    </location>
</feature>
<evidence type="ECO:0000313" key="9">
    <source>
        <dbReference type="Proteomes" id="UP000730481"/>
    </source>
</evidence>